<organism evidence="2 3">
    <name type="scientific">Paenibacillus whitsoniae</name>
    <dbReference type="NCBI Taxonomy" id="2496558"/>
    <lineage>
        <taxon>Bacteria</taxon>
        <taxon>Bacillati</taxon>
        <taxon>Bacillota</taxon>
        <taxon>Bacilli</taxon>
        <taxon>Bacillales</taxon>
        <taxon>Paenibacillaceae</taxon>
        <taxon>Paenibacillus</taxon>
    </lineage>
</organism>
<dbReference type="RefSeq" id="WP_126141827.1">
    <property type="nucleotide sequence ID" value="NZ_RXHU01000037.1"/>
</dbReference>
<protein>
    <submittedName>
        <fullName evidence="2">Uncharacterized protein</fullName>
    </submittedName>
</protein>
<sequence>MWKKVALLALTAASIQLTLLASNGRAYEYADTPTEPADGVFIPKQLTLLEDIPYYVIPNALLNKPQGSFAPQTVQAIEAEVHWATTGNWWKIHTNVGDRWIKTAPWQIEVPPPTTIQLMEDTPLYGKASETGGSTGALSPQEVTVVDAEKNWFRQTEDSYNPQHWIKIHTTWLGDQWIHLRLSQIGRLQPLDRNVYYQSTYYNDSPNVDYINLHYDGYLSQLFVHQTAQFRSILTNMYQFETDTGPKWSFAAGMPIEADHRMLKRSAPSPLFTEPDAGTEISTVLPAGDLQVFEKTFNEVGIGEKEEWFHVQNGQTAGWFSPTYADPEVTADDTASIHLNGSSTSIYRFPNTRLPLNNGQIGPQTIHPLAAWTAPNGTRWYKIDSFVGQGWIQLLPYNHDRIVLKGRDNDMQIQAGMSYKGVFYQKDAGDFLYNSEPIGKLINNEPAFRTDFLADRYDYEVSGPDPSGWWTFENQDGYAFKLKTGEHEALTLWKGKPANHIPLETAPTNDTSEKQAPPLLNLTSMRTLLGAATTYNAKVAYGDANVELAAPTYDISGFTLPDKVDGNELHLSGLLYMDAFMSENLLTEKLEISLANRDKEDDAAAPRVADVKRLYSLGYGVDLHDISMSYPLKPGVNHLRIAFKVGERIVLQRDWDVTAPHTVQP</sequence>
<keyword evidence="3" id="KW-1185">Reference proteome</keyword>
<comment type="caution">
    <text evidence="2">The sequence shown here is derived from an EMBL/GenBank/DDBJ whole genome shotgun (WGS) entry which is preliminary data.</text>
</comment>
<name>A0A3S0AP94_9BACL</name>
<dbReference type="EMBL" id="RXHU01000037">
    <property type="protein sequence ID" value="RTE09138.1"/>
    <property type="molecule type" value="Genomic_DNA"/>
</dbReference>
<evidence type="ECO:0000313" key="3">
    <source>
        <dbReference type="Proteomes" id="UP000276128"/>
    </source>
</evidence>
<reference evidence="2 3" key="1">
    <citation type="submission" date="2018-12" db="EMBL/GenBank/DDBJ databases">
        <title>Bacillus ochoae sp. nov., Paenibacillus whitsoniae sp. nov., Paenibacillus spiritus sp. nov. Isolated from the Mars Exploration Rover during spacecraft assembly.</title>
        <authorList>
            <person name="Seuylemezian A."/>
            <person name="Vaishampayan P."/>
        </authorList>
    </citation>
    <scope>NUCLEOTIDE SEQUENCE [LARGE SCALE GENOMIC DNA]</scope>
    <source>
        <strain evidence="2 3">MER 54</strain>
    </source>
</reference>
<proteinExistence type="predicted"/>
<feature type="chain" id="PRO_5039648208" evidence="1">
    <location>
        <begin position="22"/>
        <end position="665"/>
    </location>
</feature>
<feature type="signal peptide" evidence="1">
    <location>
        <begin position="1"/>
        <end position="21"/>
    </location>
</feature>
<evidence type="ECO:0000256" key="1">
    <source>
        <dbReference type="SAM" id="SignalP"/>
    </source>
</evidence>
<accession>A0A3S0AP94</accession>
<dbReference type="Proteomes" id="UP000276128">
    <property type="component" value="Unassembled WGS sequence"/>
</dbReference>
<dbReference type="OrthoDB" id="2502033at2"/>
<gene>
    <name evidence="2" type="ORF">EJQ19_13855</name>
</gene>
<dbReference type="AlphaFoldDB" id="A0A3S0AP94"/>
<keyword evidence="1" id="KW-0732">Signal</keyword>
<evidence type="ECO:0000313" key="2">
    <source>
        <dbReference type="EMBL" id="RTE09138.1"/>
    </source>
</evidence>